<organism evidence="11 12">
    <name type="scientific">Xanthobacter agilis</name>
    <dbReference type="NCBI Taxonomy" id="47492"/>
    <lineage>
        <taxon>Bacteria</taxon>
        <taxon>Pseudomonadati</taxon>
        <taxon>Pseudomonadota</taxon>
        <taxon>Alphaproteobacteria</taxon>
        <taxon>Hyphomicrobiales</taxon>
        <taxon>Xanthobacteraceae</taxon>
        <taxon>Xanthobacter</taxon>
    </lineage>
</organism>
<feature type="domain" description="ABC transporter" evidence="9">
    <location>
        <begin position="338"/>
        <end position="573"/>
    </location>
</feature>
<dbReference type="EMBL" id="JAUSVY010000001">
    <property type="protein sequence ID" value="MDQ0503404.1"/>
    <property type="molecule type" value="Genomic_DNA"/>
</dbReference>
<dbReference type="Pfam" id="PF00005">
    <property type="entry name" value="ABC_tran"/>
    <property type="match status" value="1"/>
</dbReference>
<evidence type="ECO:0000313" key="11">
    <source>
        <dbReference type="EMBL" id="MDQ0503404.1"/>
    </source>
</evidence>
<dbReference type="PROSITE" id="PS50893">
    <property type="entry name" value="ABC_TRANSPORTER_2"/>
    <property type="match status" value="1"/>
</dbReference>
<dbReference type="RefSeq" id="WP_237344271.1">
    <property type="nucleotide sequence ID" value="NZ_JABWGX010000003.1"/>
</dbReference>
<dbReference type="InterPro" id="IPR003593">
    <property type="entry name" value="AAA+_ATPase"/>
</dbReference>
<feature type="transmembrane region" description="Helical" evidence="8">
    <location>
        <begin position="15"/>
        <end position="35"/>
    </location>
</feature>
<accession>A0ABU0L8H7</accession>
<sequence>MTDFLRLIALMRPQALWMVVAVLLSAVASLAHMALMAASGWFITAMALAGAAGIAIDVFAPAAYIRGFAIARTVSRYVERLVGHQATLKFVASLRPWFFIRLTPLAPAALEDQRSGDLLARLKGDIDRLEFAFLRVISPLAAAVVVLAVGLTFISAFDHAIALVVALAAVLSGLGLPLLVQRLAAPAARAVTAHGAELNAALVDHLEGRAELDIYDPGRRHRAALEATSDTLIAAEGRLAGIAGFAGAGVGLAAQASLLAVILIGAPRVLGGSLPGPDLPMLALFALALFEVVAPLPLAIQTLPGTLASARRIFTLVDRPPPVAEPAAPRPVPAQGALAFAHAGLTYPGAGAPAVDDVSFTLEPGRRVGVVGQSGSGKSSLVSLALRFRAPTTGAVRFAGKSVAAYDADSLRARLAVLAQGDHLFSATIRENLTLAAPDASDDALKAACAKAGILAFIEAQPKGLDTFVGAHGAKVSGGEARRLGLARALLKDAPILILDEPTEGLDTQTERDVMAAVLEATEGRALLLISHRHARLDAMDEIIVMADGRITARGAPAEILKTIGGRGPGAGG</sequence>
<feature type="transmembrane region" description="Helical" evidence="8">
    <location>
        <begin position="41"/>
        <end position="65"/>
    </location>
</feature>
<dbReference type="InterPro" id="IPR017871">
    <property type="entry name" value="ABC_transporter-like_CS"/>
</dbReference>
<dbReference type="InterPro" id="IPR036640">
    <property type="entry name" value="ABC1_TM_sf"/>
</dbReference>
<evidence type="ECO:0000256" key="1">
    <source>
        <dbReference type="ARBA" id="ARBA00004651"/>
    </source>
</evidence>
<feature type="transmembrane region" description="Helical" evidence="8">
    <location>
        <begin position="284"/>
        <end position="303"/>
    </location>
</feature>
<dbReference type="PROSITE" id="PS50929">
    <property type="entry name" value="ABC_TM1F"/>
    <property type="match status" value="1"/>
</dbReference>
<dbReference type="Proteomes" id="UP001241747">
    <property type="component" value="Unassembled WGS sequence"/>
</dbReference>
<keyword evidence="7 8" id="KW-0472">Membrane</keyword>
<evidence type="ECO:0000256" key="5">
    <source>
        <dbReference type="ARBA" id="ARBA00022840"/>
    </source>
</evidence>
<comment type="caution">
    <text evidence="11">The sequence shown here is derived from an EMBL/GenBank/DDBJ whole genome shotgun (WGS) entry which is preliminary data.</text>
</comment>
<evidence type="ECO:0000256" key="6">
    <source>
        <dbReference type="ARBA" id="ARBA00022989"/>
    </source>
</evidence>
<dbReference type="Gene3D" id="1.20.1560.10">
    <property type="entry name" value="ABC transporter type 1, transmembrane domain"/>
    <property type="match status" value="1"/>
</dbReference>
<keyword evidence="5 11" id="KW-0067">ATP-binding</keyword>
<keyword evidence="3 8" id="KW-0812">Transmembrane</keyword>
<proteinExistence type="inferred from homology"/>
<evidence type="ECO:0000256" key="8">
    <source>
        <dbReference type="SAM" id="Phobius"/>
    </source>
</evidence>
<keyword evidence="6 8" id="KW-1133">Transmembrane helix</keyword>
<dbReference type="SMART" id="SM00382">
    <property type="entry name" value="AAA"/>
    <property type="match status" value="1"/>
</dbReference>
<feature type="transmembrane region" description="Helical" evidence="8">
    <location>
        <begin position="131"/>
        <end position="154"/>
    </location>
</feature>
<feature type="domain" description="ABC transmembrane type-1" evidence="10">
    <location>
        <begin position="19"/>
        <end position="305"/>
    </location>
</feature>
<reference evidence="11 12" key="1">
    <citation type="submission" date="2023-07" db="EMBL/GenBank/DDBJ databases">
        <title>Genomic Encyclopedia of Type Strains, Phase IV (KMG-IV): sequencing the most valuable type-strain genomes for metagenomic binning, comparative biology and taxonomic classification.</title>
        <authorList>
            <person name="Goeker M."/>
        </authorList>
    </citation>
    <scope>NUCLEOTIDE SEQUENCE [LARGE SCALE GENOMIC DNA]</scope>
    <source>
        <strain evidence="11 12">DSM 3770</strain>
    </source>
</reference>
<evidence type="ECO:0000256" key="3">
    <source>
        <dbReference type="ARBA" id="ARBA00022692"/>
    </source>
</evidence>
<feature type="transmembrane region" description="Helical" evidence="8">
    <location>
        <begin position="160"/>
        <end position="180"/>
    </location>
</feature>
<dbReference type="InterPro" id="IPR039421">
    <property type="entry name" value="Type_1_exporter"/>
</dbReference>
<keyword evidence="4" id="KW-0547">Nucleotide-binding</keyword>
<evidence type="ECO:0000313" key="12">
    <source>
        <dbReference type="Proteomes" id="UP001241747"/>
    </source>
</evidence>
<evidence type="ECO:0000256" key="4">
    <source>
        <dbReference type="ARBA" id="ARBA00022741"/>
    </source>
</evidence>
<evidence type="ECO:0000256" key="2">
    <source>
        <dbReference type="ARBA" id="ARBA00005417"/>
    </source>
</evidence>
<comment type="subcellular location">
    <subcellularLocation>
        <location evidence="1">Cell membrane</location>
        <topology evidence="1">Multi-pass membrane protein</topology>
    </subcellularLocation>
</comment>
<dbReference type="InterPro" id="IPR003439">
    <property type="entry name" value="ABC_transporter-like_ATP-bd"/>
</dbReference>
<evidence type="ECO:0000259" key="10">
    <source>
        <dbReference type="PROSITE" id="PS50929"/>
    </source>
</evidence>
<keyword evidence="12" id="KW-1185">Reference proteome</keyword>
<protein>
    <submittedName>
        <fullName evidence="11">ATP-binding cassette subfamily C protein CydC</fullName>
    </submittedName>
</protein>
<dbReference type="SUPFAM" id="SSF52540">
    <property type="entry name" value="P-loop containing nucleoside triphosphate hydrolases"/>
    <property type="match status" value="1"/>
</dbReference>
<dbReference type="Gene3D" id="3.40.50.300">
    <property type="entry name" value="P-loop containing nucleotide triphosphate hydrolases"/>
    <property type="match status" value="1"/>
</dbReference>
<dbReference type="Pfam" id="PF00664">
    <property type="entry name" value="ABC_membrane"/>
    <property type="match status" value="1"/>
</dbReference>
<dbReference type="InterPro" id="IPR027417">
    <property type="entry name" value="P-loop_NTPase"/>
</dbReference>
<dbReference type="PANTHER" id="PTHR43394">
    <property type="entry name" value="ATP-DEPENDENT PERMEASE MDL1, MITOCHONDRIAL"/>
    <property type="match status" value="1"/>
</dbReference>
<feature type="transmembrane region" description="Helical" evidence="8">
    <location>
        <begin position="239"/>
        <end position="264"/>
    </location>
</feature>
<dbReference type="PANTHER" id="PTHR43394:SF1">
    <property type="entry name" value="ATP-BINDING CASSETTE SUB-FAMILY B MEMBER 10, MITOCHONDRIAL"/>
    <property type="match status" value="1"/>
</dbReference>
<gene>
    <name evidence="11" type="ORF">QOZ94_000174</name>
</gene>
<dbReference type="InterPro" id="IPR011527">
    <property type="entry name" value="ABC1_TM_dom"/>
</dbReference>
<dbReference type="NCBIfam" id="TIGR02868">
    <property type="entry name" value="CydC"/>
    <property type="match status" value="1"/>
</dbReference>
<dbReference type="PROSITE" id="PS00211">
    <property type="entry name" value="ABC_TRANSPORTER_1"/>
    <property type="match status" value="1"/>
</dbReference>
<comment type="similarity">
    <text evidence="2">Belongs to the ABC transporter superfamily.</text>
</comment>
<dbReference type="SUPFAM" id="SSF90123">
    <property type="entry name" value="ABC transporter transmembrane region"/>
    <property type="match status" value="1"/>
</dbReference>
<name>A0ABU0L8H7_XANAG</name>
<evidence type="ECO:0000259" key="9">
    <source>
        <dbReference type="PROSITE" id="PS50893"/>
    </source>
</evidence>
<dbReference type="InterPro" id="IPR014223">
    <property type="entry name" value="ABC_CydC/D"/>
</dbReference>
<dbReference type="GO" id="GO:0005524">
    <property type="term" value="F:ATP binding"/>
    <property type="evidence" value="ECO:0007669"/>
    <property type="project" value="UniProtKB-KW"/>
</dbReference>
<evidence type="ECO:0000256" key="7">
    <source>
        <dbReference type="ARBA" id="ARBA00023136"/>
    </source>
</evidence>